<protein>
    <submittedName>
        <fullName evidence="5">Putative WEB family protein</fullName>
    </submittedName>
</protein>
<evidence type="ECO:0000313" key="6">
    <source>
        <dbReference type="Proteomes" id="UP000447434"/>
    </source>
</evidence>
<dbReference type="Pfam" id="PF05701">
    <property type="entry name" value="WEMBL"/>
    <property type="match status" value="1"/>
</dbReference>
<dbReference type="GO" id="GO:0005829">
    <property type="term" value="C:cytosol"/>
    <property type="evidence" value="ECO:0007669"/>
    <property type="project" value="TreeGrafter"/>
</dbReference>
<feature type="region of interest" description="Disordered" evidence="4">
    <location>
        <begin position="548"/>
        <end position="575"/>
    </location>
</feature>
<feature type="coiled-coil region" evidence="3">
    <location>
        <begin position="451"/>
        <end position="527"/>
    </location>
</feature>
<dbReference type="PANTHER" id="PTHR32054">
    <property type="entry name" value="HEAVY CHAIN, PUTATIVE, EXPRESSED-RELATED-RELATED"/>
    <property type="match status" value="1"/>
</dbReference>
<feature type="coiled-coil region" evidence="3">
    <location>
        <begin position="57"/>
        <end position="105"/>
    </location>
</feature>
<evidence type="ECO:0000313" key="5">
    <source>
        <dbReference type="EMBL" id="KAE9597943.1"/>
    </source>
</evidence>
<name>A0A6A4NZG4_LUPAL</name>
<keyword evidence="6" id="KW-1185">Reference proteome</keyword>
<dbReference type="EMBL" id="WOCE01000016">
    <property type="protein sequence ID" value="KAE9597943.1"/>
    <property type="molecule type" value="Genomic_DNA"/>
</dbReference>
<sequence>MEPIQESPRASKNVIDTAAPIESVKDAVSKFGGNIYWRGRRTQSLEKSKLEGLNFGKPDIAEELENTKKLIEELKVKLENVEREEGEVKEEVEIMSLKIEEMEQDIVNEASIEAKAQVEVEKSRHAAAVSDLKFIRRELESMHKEYDSMVSGRDIVVKRAEEAVSASKEVEKEVEDLSAEFIATKESLDAEEQRLGVMDEECHKLKVEFEEAEEEFQLLNQQVLSARVRKSKLDASCSLVLDLKDELCAYMESKMNDEGDEERKKELEEVKVNIEKATAEVNRLREASASLKLNVAQEKSVLTNLRQSEETASAAVVTLQEELEKTKYAIAFLKMKEEEARKMMIELPKKLRQAEEDADEAKSLAQSAQLELVEAQEEAQEAKDRASTLESRLVASQVEIKAAKVSEKLAKESIKALEKSESSRSNNDTNSSVTITLDEYHELSKRSYKAEEQARARVAAANSQIEMAKESEVRSLEMLEELNEELAVRRESLNIATKNAEKARQGKLALEEELRTWRAEEEQQRNDITTAAAAAAAAATEPVHDLLCSKGKAPLNNTETESAPDTKSKKKKKRSLFPAKVVMFFSKRKTHPTK</sequence>
<feature type="coiled-coil region" evidence="3">
    <location>
        <begin position="260"/>
        <end position="294"/>
    </location>
</feature>
<evidence type="ECO:0000256" key="2">
    <source>
        <dbReference type="ARBA" id="ARBA00023054"/>
    </source>
</evidence>
<dbReference type="OrthoDB" id="1432432at2759"/>
<organism evidence="5 6">
    <name type="scientific">Lupinus albus</name>
    <name type="common">White lupine</name>
    <name type="synonym">Lupinus termis</name>
    <dbReference type="NCBI Taxonomy" id="3870"/>
    <lineage>
        <taxon>Eukaryota</taxon>
        <taxon>Viridiplantae</taxon>
        <taxon>Streptophyta</taxon>
        <taxon>Embryophyta</taxon>
        <taxon>Tracheophyta</taxon>
        <taxon>Spermatophyta</taxon>
        <taxon>Magnoliopsida</taxon>
        <taxon>eudicotyledons</taxon>
        <taxon>Gunneridae</taxon>
        <taxon>Pentapetalae</taxon>
        <taxon>rosids</taxon>
        <taxon>fabids</taxon>
        <taxon>Fabales</taxon>
        <taxon>Fabaceae</taxon>
        <taxon>Papilionoideae</taxon>
        <taxon>50 kb inversion clade</taxon>
        <taxon>genistoids sensu lato</taxon>
        <taxon>core genistoids</taxon>
        <taxon>Genisteae</taxon>
        <taxon>Lupinus</taxon>
    </lineage>
</organism>
<comment type="caution">
    <text evidence="5">The sequence shown here is derived from an EMBL/GenBank/DDBJ whole genome shotgun (WGS) entry which is preliminary data.</text>
</comment>
<evidence type="ECO:0000256" key="3">
    <source>
        <dbReference type="SAM" id="Coils"/>
    </source>
</evidence>
<reference evidence="6" key="1">
    <citation type="journal article" date="2020" name="Nat. Commun.">
        <title>Genome sequence of the cluster root forming white lupin.</title>
        <authorList>
            <person name="Hufnagel B."/>
            <person name="Marques A."/>
            <person name="Soriano A."/>
            <person name="Marques L."/>
            <person name="Divol F."/>
            <person name="Doumas P."/>
            <person name="Sallet E."/>
            <person name="Mancinotti D."/>
            <person name="Carrere S."/>
            <person name="Marande W."/>
            <person name="Arribat S."/>
            <person name="Keller J."/>
            <person name="Huneau C."/>
            <person name="Blein T."/>
            <person name="Aime D."/>
            <person name="Laguerre M."/>
            <person name="Taylor J."/>
            <person name="Schubert V."/>
            <person name="Nelson M."/>
            <person name="Geu-Flores F."/>
            <person name="Crespi M."/>
            <person name="Gallardo-Guerrero K."/>
            <person name="Delaux P.-M."/>
            <person name="Salse J."/>
            <person name="Berges H."/>
            <person name="Guyot R."/>
            <person name="Gouzy J."/>
            <person name="Peret B."/>
        </authorList>
    </citation>
    <scope>NUCLEOTIDE SEQUENCE [LARGE SCALE GENOMIC DNA]</scope>
    <source>
        <strain evidence="6">cv. Amiga</strain>
    </source>
</reference>
<dbReference type="GO" id="GO:0009904">
    <property type="term" value="P:chloroplast accumulation movement"/>
    <property type="evidence" value="ECO:0007669"/>
    <property type="project" value="TreeGrafter"/>
</dbReference>
<proteinExistence type="inferred from homology"/>
<feature type="coiled-coil region" evidence="3">
    <location>
        <begin position="160"/>
        <end position="229"/>
    </location>
</feature>
<accession>A0A6A4NZG4</accession>
<evidence type="ECO:0000256" key="4">
    <source>
        <dbReference type="SAM" id="MobiDB-lite"/>
    </source>
</evidence>
<evidence type="ECO:0000256" key="1">
    <source>
        <dbReference type="ARBA" id="ARBA00005485"/>
    </source>
</evidence>
<keyword evidence="2 3" id="KW-0175">Coiled coil</keyword>
<feature type="coiled-coil region" evidence="3">
    <location>
        <begin position="351"/>
        <end position="399"/>
    </location>
</feature>
<dbReference type="PANTHER" id="PTHR32054:SF46">
    <property type="entry name" value="WEB FAMILY PROTEIN-RELATED"/>
    <property type="match status" value="1"/>
</dbReference>
<dbReference type="AlphaFoldDB" id="A0A6A4NZG4"/>
<dbReference type="InterPro" id="IPR008545">
    <property type="entry name" value="Web"/>
</dbReference>
<comment type="similarity">
    <text evidence="1">Belongs to the WEB family.</text>
</comment>
<gene>
    <name evidence="5" type="ORF">Lalb_Chr16g0391921</name>
</gene>
<feature type="compositionally biased region" description="Polar residues" evidence="4">
    <location>
        <begin position="555"/>
        <end position="565"/>
    </location>
</feature>
<dbReference type="Proteomes" id="UP000447434">
    <property type="component" value="Chromosome 16"/>
</dbReference>
<dbReference type="GO" id="GO:0009903">
    <property type="term" value="P:chloroplast avoidance movement"/>
    <property type="evidence" value="ECO:0007669"/>
    <property type="project" value="TreeGrafter"/>
</dbReference>